<comment type="subcellular location">
    <subcellularLocation>
        <location evidence="1">Membrane</location>
        <topology evidence="1">Multi-pass membrane protein</topology>
    </subcellularLocation>
</comment>
<evidence type="ECO:0000256" key="3">
    <source>
        <dbReference type="ARBA" id="ARBA00022692"/>
    </source>
</evidence>
<dbReference type="Pfam" id="PF00001">
    <property type="entry name" value="7tm_1"/>
    <property type="match status" value="1"/>
</dbReference>
<reference evidence="13" key="1">
    <citation type="submission" date="2022-12" db="EMBL/GenBank/DDBJ databases">
        <title>Genome assemblies of Blomia tropicalis.</title>
        <authorList>
            <person name="Cui Y."/>
        </authorList>
    </citation>
    <scope>NUCLEOTIDE SEQUENCE</scope>
    <source>
        <tissue evidence="13">Adult mites</tissue>
    </source>
</reference>
<dbReference type="PRINTS" id="PR01012">
    <property type="entry name" value="NRPEPTIDEYR"/>
</dbReference>
<protein>
    <recommendedName>
        <fullName evidence="12">G-protein coupled receptors family 1 profile domain-containing protein</fullName>
    </recommendedName>
</protein>
<dbReference type="Proteomes" id="UP001142055">
    <property type="component" value="Chromosome 1"/>
</dbReference>
<dbReference type="SUPFAM" id="SSF81321">
    <property type="entry name" value="Family A G protein-coupled receptor-like"/>
    <property type="match status" value="1"/>
</dbReference>
<dbReference type="InterPro" id="IPR000276">
    <property type="entry name" value="GPCR_Rhodpsn"/>
</dbReference>
<comment type="similarity">
    <text evidence="2 9">Belongs to the G-protein coupled receptor 1 family.</text>
</comment>
<feature type="transmembrane region" description="Helical" evidence="11">
    <location>
        <begin position="244"/>
        <end position="266"/>
    </location>
</feature>
<evidence type="ECO:0000256" key="8">
    <source>
        <dbReference type="ARBA" id="ARBA00023224"/>
    </source>
</evidence>
<dbReference type="GO" id="GO:0016020">
    <property type="term" value="C:membrane"/>
    <property type="evidence" value="ECO:0007669"/>
    <property type="project" value="UniProtKB-SubCell"/>
</dbReference>
<dbReference type="PROSITE" id="PS00237">
    <property type="entry name" value="G_PROTEIN_RECEP_F1_1"/>
    <property type="match status" value="1"/>
</dbReference>
<evidence type="ECO:0000259" key="12">
    <source>
        <dbReference type="PROSITE" id="PS50262"/>
    </source>
</evidence>
<dbReference type="OMA" id="ENAMNEW"/>
<evidence type="ECO:0000256" key="11">
    <source>
        <dbReference type="SAM" id="Phobius"/>
    </source>
</evidence>
<keyword evidence="5 9" id="KW-0297">G-protein coupled receptor</keyword>
<proteinExistence type="inferred from homology"/>
<feature type="transmembrane region" description="Helical" evidence="11">
    <location>
        <begin position="204"/>
        <end position="224"/>
    </location>
</feature>
<dbReference type="GO" id="GO:0004983">
    <property type="term" value="F:neuropeptide Y receptor activity"/>
    <property type="evidence" value="ECO:0007669"/>
    <property type="project" value="InterPro"/>
</dbReference>
<gene>
    <name evidence="13" type="ORF">RDWZM_002490</name>
</gene>
<name>A0A9Q0RRS6_BLOTA</name>
<feature type="transmembrane region" description="Helical" evidence="11">
    <location>
        <begin position="287"/>
        <end position="308"/>
    </location>
</feature>
<evidence type="ECO:0000256" key="2">
    <source>
        <dbReference type="ARBA" id="ARBA00010663"/>
    </source>
</evidence>
<keyword evidence="7 9" id="KW-0675">Receptor</keyword>
<dbReference type="EMBL" id="JAPWDV010000001">
    <property type="protein sequence ID" value="KAJ6223945.1"/>
    <property type="molecule type" value="Genomic_DNA"/>
</dbReference>
<evidence type="ECO:0000256" key="7">
    <source>
        <dbReference type="ARBA" id="ARBA00023170"/>
    </source>
</evidence>
<keyword evidence="6 11" id="KW-0472">Membrane</keyword>
<sequence>MESENPFLLENAMNEWSSQGMHDSRADSVSDSVPYRPSSSLSSSSHHRYYHSTYDQLGPFDYSESTFLSAISDPSAHQRMEDSPRLVMHFLKQGLEQVHNSTIRPMMENGVIQLNALSQQHRQQQQHDQFTSIPPLTELANIEANNVNMSGNNSVNQFDESVFSLLTIRNALIITFYSLIIVVSLTGNLLVCKVAFGSREMRTTTNLLIASLACSDIVMTVFNIPFNVVRILPISWPFGDLVCVLVPLIQTSCVYVSTFTMTLIALHRFWTIRQRRTSVSKTSDVKVALTILTIWLIALTLSLPHAAFNRVKEKRFNGRVLNRCMVNFPKVEFNFQLLLTVEVLITQYLLPLSITLVVYVKIARVIARQGQLICKLSDEKKRRQSEAKRKRIFMLALAVGHKSTEHGTQ</sequence>
<evidence type="ECO:0000313" key="14">
    <source>
        <dbReference type="Proteomes" id="UP001142055"/>
    </source>
</evidence>
<evidence type="ECO:0000256" key="5">
    <source>
        <dbReference type="ARBA" id="ARBA00023040"/>
    </source>
</evidence>
<evidence type="ECO:0000256" key="10">
    <source>
        <dbReference type="SAM" id="MobiDB-lite"/>
    </source>
</evidence>
<dbReference type="PANTHER" id="PTHR24235:SF29">
    <property type="entry name" value="GH23382P"/>
    <property type="match status" value="1"/>
</dbReference>
<keyword evidence="4 11" id="KW-1133">Transmembrane helix</keyword>
<evidence type="ECO:0000256" key="4">
    <source>
        <dbReference type="ARBA" id="ARBA00022989"/>
    </source>
</evidence>
<dbReference type="PRINTS" id="PR00237">
    <property type="entry name" value="GPCRRHODOPSN"/>
</dbReference>
<evidence type="ECO:0000256" key="9">
    <source>
        <dbReference type="RuleBase" id="RU000688"/>
    </source>
</evidence>
<feature type="domain" description="G-protein coupled receptors family 1 profile" evidence="12">
    <location>
        <begin position="187"/>
        <end position="399"/>
    </location>
</feature>
<feature type="region of interest" description="Disordered" evidence="10">
    <location>
        <begin position="18"/>
        <end position="46"/>
    </location>
</feature>
<dbReference type="Gene3D" id="1.20.1070.10">
    <property type="entry name" value="Rhodopsin 7-helix transmembrane proteins"/>
    <property type="match status" value="1"/>
</dbReference>
<dbReference type="InterPro" id="IPR017452">
    <property type="entry name" value="GPCR_Rhodpsn_7TM"/>
</dbReference>
<accession>A0A9Q0RRS6</accession>
<evidence type="ECO:0000256" key="1">
    <source>
        <dbReference type="ARBA" id="ARBA00004141"/>
    </source>
</evidence>
<dbReference type="AlphaFoldDB" id="A0A9Q0RRS6"/>
<feature type="transmembrane region" description="Helical" evidence="11">
    <location>
        <begin position="335"/>
        <end position="360"/>
    </location>
</feature>
<keyword evidence="8 9" id="KW-0807">Transducer</keyword>
<feature type="compositionally biased region" description="Low complexity" evidence="10">
    <location>
        <begin position="29"/>
        <end position="44"/>
    </location>
</feature>
<keyword evidence="3 9" id="KW-0812">Transmembrane</keyword>
<organism evidence="13 14">
    <name type="scientific">Blomia tropicalis</name>
    <name type="common">Mite</name>
    <dbReference type="NCBI Taxonomy" id="40697"/>
    <lineage>
        <taxon>Eukaryota</taxon>
        <taxon>Metazoa</taxon>
        <taxon>Ecdysozoa</taxon>
        <taxon>Arthropoda</taxon>
        <taxon>Chelicerata</taxon>
        <taxon>Arachnida</taxon>
        <taxon>Acari</taxon>
        <taxon>Acariformes</taxon>
        <taxon>Sarcoptiformes</taxon>
        <taxon>Astigmata</taxon>
        <taxon>Glycyphagoidea</taxon>
        <taxon>Echimyopodidae</taxon>
        <taxon>Blomia</taxon>
    </lineage>
</organism>
<evidence type="ECO:0000256" key="6">
    <source>
        <dbReference type="ARBA" id="ARBA00023136"/>
    </source>
</evidence>
<evidence type="ECO:0000313" key="13">
    <source>
        <dbReference type="EMBL" id="KAJ6223945.1"/>
    </source>
</evidence>
<feature type="transmembrane region" description="Helical" evidence="11">
    <location>
        <begin position="171"/>
        <end position="192"/>
    </location>
</feature>
<dbReference type="PROSITE" id="PS50262">
    <property type="entry name" value="G_PROTEIN_RECEP_F1_2"/>
    <property type="match status" value="1"/>
</dbReference>
<dbReference type="PANTHER" id="PTHR24235">
    <property type="entry name" value="NEUROPEPTIDE Y RECEPTOR"/>
    <property type="match status" value="1"/>
</dbReference>
<comment type="caution">
    <text evidence="13">The sequence shown here is derived from an EMBL/GenBank/DDBJ whole genome shotgun (WGS) entry which is preliminary data.</text>
</comment>
<dbReference type="InterPro" id="IPR000611">
    <property type="entry name" value="NPY_rcpt"/>
</dbReference>
<keyword evidence="14" id="KW-1185">Reference proteome</keyword>